<reference evidence="2" key="2">
    <citation type="submission" date="2021-09" db="EMBL/GenBank/DDBJ databases">
        <authorList>
            <person name="Gilroy R."/>
        </authorList>
    </citation>
    <scope>NUCLEOTIDE SEQUENCE</scope>
    <source>
        <strain evidence="2">CHK121-7720</strain>
    </source>
</reference>
<dbReference type="InterPro" id="IPR032774">
    <property type="entry name" value="WG_beta_rep"/>
</dbReference>
<gene>
    <name evidence="2" type="ORF">K8U91_08310</name>
</gene>
<dbReference type="PANTHER" id="PTHR37841:SF1">
    <property type="entry name" value="DUF3298 DOMAIN-CONTAINING PROTEIN"/>
    <property type="match status" value="1"/>
</dbReference>
<dbReference type="RefSeq" id="WP_273306522.1">
    <property type="nucleotide sequence ID" value="NZ_DYUD01000024.1"/>
</dbReference>
<dbReference type="Pfam" id="PF14903">
    <property type="entry name" value="WG_beta_rep"/>
    <property type="match status" value="5"/>
</dbReference>
<organism evidence="2 3">
    <name type="scientific">Barnesiella viscericola</name>
    <dbReference type="NCBI Taxonomy" id="397865"/>
    <lineage>
        <taxon>Bacteria</taxon>
        <taxon>Pseudomonadati</taxon>
        <taxon>Bacteroidota</taxon>
        <taxon>Bacteroidia</taxon>
        <taxon>Bacteroidales</taxon>
        <taxon>Barnesiellaceae</taxon>
        <taxon>Barnesiella</taxon>
    </lineage>
</organism>
<reference evidence="2" key="1">
    <citation type="journal article" date="2021" name="PeerJ">
        <title>Extensive microbial diversity within the chicken gut microbiome revealed by metagenomics and culture.</title>
        <authorList>
            <person name="Gilroy R."/>
            <person name="Ravi A."/>
            <person name="Getino M."/>
            <person name="Pursley I."/>
            <person name="Horton D.L."/>
            <person name="Alikhan N.F."/>
            <person name="Baker D."/>
            <person name="Gharbi K."/>
            <person name="Hall N."/>
            <person name="Watson M."/>
            <person name="Adriaenssens E.M."/>
            <person name="Foster-Nyarko E."/>
            <person name="Jarju S."/>
            <person name="Secka A."/>
            <person name="Antonio M."/>
            <person name="Oren A."/>
            <person name="Chaudhuri R.R."/>
            <person name="La Ragione R."/>
            <person name="Hildebrand F."/>
            <person name="Pallen M.J."/>
        </authorList>
    </citation>
    <scope>NUCLEOTIDE SEQUENCE</scope>
    <source>
        <strain evidence="2">CHK121-7720</strain>
    </source>
</reference>
<comment type="caution">
    <text evidence="2">The sequence shown here is derived from an EMBL/GenBank/DDBJ whole genome shotgun (WGS) entry which is preliminary data.</text>
</comment>
<evidence type="ECO:0000313" key="3">
    <source>
        <dbReference type="Proteomes" id="UP000757103"/>
    </source>
</evidence>
<keyword evidence="1" id="KW-0732">Signal</keyword>
<name>A0A921SVJ0_9BACT</name>
<protein>
    <submittedName>
        <fullName evidence="2">WG repeat-containing protein</fullName>
    </submittedName>
</protein>
<dbReference type="EMBL" id="DYUD01000024">
    <property type="protein sequence ID" value="HJG89454.1"/>
    <property type="molecule type" value="Genomic_DNA"/>
</dbReference>
<evidence type="ECO:0000256" key="1">
    <source>
        <dbReference type="SAM" id="SignalP"/>
    </source>
</evidence>
<dbReference type="AlphaFoldDB" id="A0A921SVJ0"/>
<feature type="chain" id="PRO_5036998717" evidence="1">
    <location>
        <begin position="21"/>
        <end position="367"/>
    </location>
</feature>
<proteinExistence type="predicted"/>
<evidence type="ECO:0000313" key="2">
    <source>
        <dbReference type="EMBL" id="HJG89454.1"/>
    </source>
</evidence>
<sequence length="367" mass="40870">MKMCSLLSVALLLLFCQCGGNESYILTETDCIPAFAGDSCLYIDRDDEARFVGPYADASLFYDDLALVRHASDGKWGYIDDSGELVYPAVYTAATIFHENRAWVVRPDEAPCAIDTKGRLQLTLTQASKVMIFCEGMAAFAQKGKRGERWGFIDKSGKAVIKPIYRAVKPFAHGLAAVQDEKGRWGYVDPLGVETIPPHYEAAESFSAHRQAVVQIQEGVFRVIGLQGDSIWQTDCEELASDGSLFRIKRAGRWGWCDAKGKEIIAPAFDDCRAFGQADLAPVKQQGKWGYIDRKGHWKIKRQFTDAQPFFDGLALVQAGTFYGFIDPHGHYRINPQYDRIATDYRQQALGAGSAFTTVSSDHARYK</sequence>
<dbReference type="Proteomes" id="UP000757103">
    <property type="component" value="Unassembled WGS sequence"/>
</dbReference>
<dbReference type="PANTHER" id="PTHR37841">
    <property type="entry name" value="GLR2918 PROTEIN"/>
    <property type="match status" value="1"/>
</dbReference>
<dbReference type="SUPFAM" id="SSF69360">
    <property type="entry name" value="Cell wall binding repeat"/>
    <property type="match status" value="1"/>
</dbReference>
<feature type="signal peptide" evidence="1">
    <location>
        <begin position="1"/>
        <end position="20"/>
    </location>
</feature>
<accession>A0A921SVJ0</accession>